<dbReference type="SUPFAM" id="SSF57997">
    <property type="entry name" value="Tropomyosin"/>
    <property type="match status" value="1"/>
</dbReference>
<dbReference type="InterPro" id="IPR047262">
    <property type="entry name" value="PRX-like1"/>
</dbReference>
<protein>
    <submittedName>
        <fullName evidence="4">Peroxiredoxin</fullName>
    </submittedName>
</protein>
<dbReference type="Gene3D" id="6.10.250.2540">
    <property type="match status" value="1"/>
</dbReference>
<keyword evidence="2" id="KW-1133">Transmembrane helix</keyword>
<dbReference type="AlphaFoldDB" id="A0A450YCZ1"/>
<keyword evidence="2" id="KW-0812">Transmembrane</keyword>
<name>A0A450YCZ1_9GAMM</name>
<evidence type="ECO:0000256" key="1">
    <source>
        <dbReference type="SAM" id="Coils"/>
    </source>
</evidence>
<feature type="domain" description="Thioredoxin" evidence="3">
    <location>
        <begin position="8"/>
        <end position="165"/>
    </location>
</feature>
<dbReference type="SUPFAM" id="SSF52833">
    <property type="entry name" value="Thioredoxin-like"/>
    <property type="match status" value="1"/>
</dbReference>
<dbReference type="InterPro" id="IPR013766">
    <property type="entry name" value="Thioredoxin_domain"/>
</dbReference>
<dbReference type="Pfam" id="PF00578">
    <property type="entry name" value="AhpC-TSA"/>
    <property type="match status" value="1"/>
</dbReference>
<gene>
    <name evidence="4" type="ORF">BECKTC1821D_GA0114238_100636</name>
</gene>
<dbReference type="GO" id="GO:0016491">
    <property type="term" value="F:oxidoreductase activity"/>
    <property type="evidence" value="ECO:0007669"/>
    <property type="project" value="InterPro"/>
</dbReference>
<keyword evidence="1" id="KW-0175">Coiled coil</keyword>
<dbReference type="GO" id="GO:0016209">
    <property type="term" value="F:antioxidant activity"/>
    <property type="evidence" value="ECO:0007669"/>
    <property type="project" value="InterPro"/>
</dbReference>
<dbReference type="EMBL" id="CAADFS010000006">
    <property type="protein sequence ID" value="VFK39412.1"/>
    <property type="molecule type" value="Genomic_DNA"/>
</dbReference>
<feature type="coiled-coil region" evidence="1">
    <location>
        <begin position="256"/>
        <end position="297"/>
    </location>
</feature>
<organism evidence="4">
    <name type="scientific">Candidatus Kentrum sp. TC</name>
    <dbReference type="NCBI Taxonomy" id="2126339"/>
    <lineage>
        <taxon>Bacteria</taxon>
        <taxon>Pseudomonadati</taxon>
        <taxon>Pseudomonadota</taxon>
        <taxon>Gammaproteobacteria</taxon>
        <taxon>Candidatus Kentrum</taxon>
    </lineage>
</organism>
<dbReference type="PANTHER" id="PTHR43640:SF1">
    <property type="entry name" value="THIOREDOXIN-DEPENDENT PEROXIREDOXIN"/>
    <property type="match status" value="1"/>
</dbReference>
<dbReference type="Gene3D" id="3.40.30.10">
    <property type="entry name" value="Glutaredoxin"/>
    <property type="match status" value="1"/>
</dbReference>
<proteinExistence type="predicted"/>
<dbReference type="InterPro" id="IPR000866">
    <property type="entry name" value="AhpC/TSA"/>
</dbReference>
<dbReference type="PANTHER" id="PTHR43640">
    <property type="entry name" value="OS07G0260300 PROTEIN"/>
    <property type="match status" value="1"/>
</dbReference>
<evidence type="ECO:0000313" key="4">
    <source>
        <dbReference type="EMBL" id="VFK39412.1"/>
    </source>
</evidence>
<feature type="transmembrane region" description="Helical" evidence="2">
    <location>
        <begin position="308"/>
        <end position="325"/>
    </location>
</feature>
<accession>A0A450YCZ1</accession>
<dbReference type="InterPro" id="IPR036249">
    <property type="entry name" value="Thioredoxin-like_sf"/>
</dbReference>
<dbReference type="CDD" id="cd02969">
    <property type="entry name" value="PRX_like1"/>
    <property type="match status" value="1"/>
</dbReference>
<dbReference type="Gene3D" id="3.90.20.10">
    <property type="match status" value="1"/>
</dbReference>
<reference evidence="4" key="1">
    <citation type="submission" date="2019-02" db="EMBL/GenBank/DDBJ databases">
        <authorList>
            <person name="Gruber-Vodicka R. H."/>
            <person name="Seah K. B. B."/>
        </authorList>
    </citation>
    <scope>NUCLEOTIDE SEQUENCE</scope>
    <source>
        <strain evidence="4">BECK_BZ123</strain>
    </source>
</reference>
<dbReference type="PROSITE" id="PS51352">
    <property type="entry name" value="THIOREDOXIN_2"/>
    <property type="match status" value="1"/>
</dbReference>
<sequence>MGTPSTMLELGAIAPDFSLPDSGADGKLVSKKDFRKSVGFLVVFSCNHCPYVHRIREALVDFAKEYQPRGIAIVAINANDIGDYPEDSPDRMAEEVANFGYTFPYLFDETQEVAKAYRAACTPDFFLFDKGRKLVYRGQFDDSRPQNDLPVTGEDLRAALDALLAGRAIDSEQKPSFGCNIKWKPGNEPDYFRSIRLKPSLEGRLGPEIEGGQEEFSGWRPPRASELEGIGEYVRARMTRMEEKLDHQRKPMTEGFERMEKRFAQVDKRIRQMDKRLEQTDKRLEQMDRRFDAIDKRFDMLAGRMDRFIYLSLGIAACIVLVLAIL</sequence>
<evidence type="ECO:0000259" key="3">
    <source>
        <dbReference type="PROSITE" id="PS51352"/>
    </source>
</evidence>
<evidence type="ECO:0000256" key="2">
    <source>
        <dbReference type="SAM" id="Phobius"/>
    </source>
</evidence>
<keyword evidence="2" id="KW-0472">Membrane</keyword>